<dbReference type="SUPFAM" id="SSF53067">
    <property type="entry name" value="Actin-like ATPase domain"/>
    <property type="match status" value="2"/>
</dbReference>
<protein>
    <submittedName>
        <fullName evidence="1">Type IV pilus assembly protein PilM</fullName>
    </submittedName>
</protein>
<dbReference type="Pfam" id="PF05137">
    <property type="entry name" value="PilN"/>
    <property type="match status" value="1"/>
</dbReference>
<dbReference type="InterPro" id="IPR007813">
    <property type="entry name" value="PilN"/>
</dbReference>
<dbReference type="Pfam" id="PF11104">
    <property type="entry name" value="PilM_2"/>
    <property type="match status" value="1"/>
</dbReference>
<sequence>MSYFSGSKKITVGLDIENDSVKMVKLRHTPQGPKLMGFGIAELSPSNKDLIETRKKEISSAIEKILTEEKIKGKRVISFISGPSVHIWLAKMPSLPAEKLEEAIKWMVKEKAPFDLEETTLDYSVLDKVTENGAQKVEVVAVVAKNKVIREKMDLLKRVGLKSAAMDVASLALLNSFKVNNEWKKDEIIALVDIEANTTHLAIVKNAKLEFSREITFGGDTITESLRDRLNLSDLESAQKMRERYGILDEDSDKGTGKSSDEATDKAFRVSQIIKIELGKLVSELRLSFNSYRAQCLKDRIDRIALSGSLAQLKNLDKFLAASLKVSVEMANPLDKIPLDSKCKKKRYQQPQFLSPGLNIATGLALGKGEAINLSPAKERWARSARRTRTILLPSLYFVTLLLLLATGYDSLNQKAAVYEKELQSKKAKITSLQPKFDRFETLVRDLNRWNERYTSIIRLRESSIPWVPVLAQFSEAIPEKAWLRELSLKEGSTDPNQKKDSFILMIRGSIKWEKLVAELSLVEFIRELEKSPYLNDVRLQSTDRNTRYGHEVIDFSIAAHLPRREEISSSTYTSGERVERSGR</sequence>
<proteinExistence type="predicted"/>
<evidence type="ECO:0000313" key="1">
    <source>
        <dbReference type="EMBL" id="TET10984.1"/>
    </source>
</evidence>
<accession>A0A523RZ15</accession>
<dbReference type="NCBIfam" id="TIGR01175">
    <property type="entry name" value="pilM"/>
    <property type="match status" value="1"/>
</dbReference>
<reference evidence="1 2" key="1">
    <citation type="submission" date="2019-03" db="EMBL/GenBank/DDBJ databases">
        <title>Metabolic potential of uncultured bacteria and archaea associated with petroleum seepage in deep-sea sediments.</title>
        <authorList>
            <person name="Dong X."/>
            <person name="Hubert C."/>
        </authorList>
    </citation>
    <scope>NUCLEOTIDE SEQUENCE [LARGE SCALE GENOMIC DNA]</scope>
    <source>
        <strain evidence="1">E44_bin7</strain>
    </source>
</reference>
<dbReference type="Gene3D" id="3.30.420.40">
    <property type="match status" value="2"/>
</dbReference>
<dbReference type="InterPro" id="IPR050696">
    <property type="entry name" value="FtsA/MreB"/>
</dbReference>
<dbReference type="CDD" id="cd24049">
    <property type="entry name" value="ASKHA_NBD_PilM"/>
    <property type="match status" value="1"/>
</dbReference>
<organism evidence="1 2">
    <name type="scientific">Aerophobetes bacterium</name>
    <dbReference type="NCBI Taxonomy" id="2030807"/>
    <lineage>
        <taxon>Bacteria</taxon>
        <taxon>Candidatus Aerophobota</taxon>
    </lineage>
</organism>
<name>A0A523RZ15_UNCAE</name>
<dbReference type="PANTHER" id="PTHR32432:SF3">
    <property type="entry name" value="ETHANOLAMINE UTILIZATION PROTEIN EUTJ"/>
    <property type="match status" value="1"/>
</dbReference>
<comment type="caution">
    <text evidence="1">The sequence shown here is derived from an EMBL/GenBank/DDBJ whole genome shotgun (WGS) entry which is preliminary data.</text>
</comment>
<dbReference type="EMBL" id="SOKJ01000191">
    <property type="protein sequence ID" value="TET10984.1"/>
    <property type="molecule type" value="Genomic_DNA"/>
</dbReference>
<dbReference type="Proteomes" id="UP000316360">
    <property type="component" value="Unassembled WGS sequence"/>
</dbReference>
<dbReference type="InterPro" id="IPR005883">
    <property type="entry name" value="PilM"/>
</dbReference>
<dbReference type="AlphaFoldDB" id="A0A523RZ15"/>
<dbReference type="InterPro" id="IPR043129">
    <property type="entry name" value="ATPase_NBD"/>
</dbReference>
<dbReference type="PANTHER" id="PTHR32432">
    <property type="entry name" value="CELL DIVISION PROTEIN FTSA-RELATED"/>
    <property type="match status" value="1"/>
</dbReference>
<gene>
    <name evidence="1" type="primary">pilM</name>
    <name evidence="1" type="ORF">E3J84_03415</name>
</gene>
<evidence type="ECO:0000313" key="2">
    <source>
        <dbReference type="Proteomes" id="UP000316360"/>
    </source>
</evidence>
<dbReference type="Gene3D" id="3.30.1490.300">
    <property type="match status" value="1"/>
</dbReference>